<dbReference type="SMART" id="SM00737">
    <property type="entry name" value="ML"/>
    <property type="match status" value="1"/>
</dbReference>
<evidence type="ECO:0000256" key="2">
    <source>
        <dbReference type="ARBA" id="ARBA00006370"/>
    </source>
</evidence>
<dbReference type="AlphaFoldDB" id="A0A8K0JRV7"/>
<comment type="caution">
    <text evidence="10">The sequence shown here is derived from an EMBL/GenBank/DDBJ whole genome shotgun (WGS) entry which is preliminary data.</text>
</comment>
<keyword evidence="6 8" id="KW-0732">Signal</keyword>
<evidence type="ECO:0000256" key="8">
    <source>
        <dbReference type="SAM" id="SignalP"/>
    </source>
</evidence>
<dbReference type="InterPro" id="IPR003172">
    <property type="entry name" value="ML_dom"/>
</dbReference>
<evidence type="ECO:0000256" key="7">
    <source>
        <dbReference type="ARBA" id="ARBA00023055"/>
    </source>
</evidence>
<reference evidence="10" key="1">
    <citation type="submission" date="2020-04" db="EMBL/GenBank/DDBJ databases">
        <title>Analysis of mating type loci in Filobasidium floriforme.</title>
        <authorList>
            <person name="Nowrousian M."/>
        </authorList>
    </citation>
    <scope>NUCLEOTIDE SEQUENCE</scope>
    <source>
        <strain evidence="10">CBS 6242</strain>
    </source>
</reference>
<evidence type="ECO:0000256" key="6">
    <source>
        <dbReference type="ARBA" id="ARBA00022729"/>
    </source>
</evidence>
<dbReference type="InterPro" id="IPR036846">
    <property type="entry name" value="GM2-AP_sf"/>
</dbReference>
<comment type="similarity">
    <text evidence="2">Belongs to the NPC2 family.</text>
</comment>
<gene>
    <name evidence="10" type="ORF">FFLO_00574</name>
</gene>
<dbReference type="SUPFAM" id="SSF81296">
    <property type="entry name" value="E set domains"/>
    <property type="match status" value="1"/>
</dbReference>
<feature type="signal peptide" evidence="8">
    <location>
        <begin position="1"/>
        <end position="20"/>
    </location>
</feature>
<protein>
    <recommendedName>
        <fullName evidence="4">Phosphatidylglycerol/phosphatidylinositol transfer protein</fullName>
    </recommendedName>
</protein>
<evidence type="ECO:0000256" key="3">
    <source>
        <dbReference type="ARBA" id="ARBA00011245"/>
    </source>
</evidence>
<dbReference type="InterPro" id="IPR039670">
    <property type="entry name" value="NPC2-like"/>
</dbReference>
<sequence length="183" mass="19698">MKLSIISSLPLLAFPLAAIAAPSPNMAGLVGWAADKLVSDGEMRTMDSWRYVDCGESAAIAQLKSLTVKPDPPRPGETLEITAKADVLETIKDGAYADVVVKLGLIKLLQKQFDVCEEAVNANATVQCPVAPGSYEVVQSVELPKEIPHAKFQVQLRGYNYDDADMICADIFIDFMKGRPGSA</sequence>
<organism evidence="10 11">
    <name type="scientific">Filobasidium floriforme</name>
    <dbReference type="NCBI Taxonomy" id="5210"/>
    <lineage>
        <taxon>Eukaryota</taxon>
        <taxon>Fungi</taxon>
        <taxon>Dikarya</taxon>
        <taxon>Basidiomycota</taxon>
        <taxon>Agaricomycotina</taxon>
        <taxon>Tremellomycetes</taxon>
        <taxon>Filobasidiales</taxon>
        <taxon>Filobasidiaceae</taxon>
        <taxon>Filobasidium</taxon>
    </lineage>
</organism>
<evidence type="ECO:0000256" key="1">
    <source>
        <dbReference type="ARBA" id="ARBA00002053"/>
    </source>
</evidence>
<dbReference type="InterPro" id="IPR014756">
    <property type="entry name" value="Ig_E-set"/>
</dbReference>
<evidence type="ECO:0000256" key="4">
    <source>
        <dbReference type="ARBA" id="ARBA00016056"/>
    </source>
</evidence>
<dbReference type="PANTHER" id="PTHR11306:SF0">
    <property type="entry name" value="PHOSPHATIDYLGLYCEROL_PHOSPHATIDYLINOSITOL TRANSFER PROTEIN"/>
    <property type="match status" value="1"/>
</dbReference>
<keyword evidence="11" id="KW-1185">Reference proteome</keyword>
<accession>A0A8K0JRV7</accession>
<comment type="subunit">
    <text evidence="3">Monomer.</text>
</comment>
<evidence type="ECO:0000313" key="10">
    <source>
        <dbReference type="EMBL" id="KAG7571558.1"/>
    </source>
</evidence>
<dbReference type="PANTHER" id="PTHR11306">
    <property type="entry name" value="NIEMANN PICK TYPE C2 PROTEIN NPC2-RELATED"/>
    <property type="match status" value="1"/>
</dbReference>
<evidence type="ECO:0000259" key="9">
    <source>
        <dbReference type="SMART" id="SM00737"/>
    </source>
</evidence>
<feature type="domain" description="MD-2-related lipid-recognition" evidence="9">
    <location>
        <begin position="51"/>
        <end position="173"/>
    </location>
</feature>
<feature type="chain" id="PRO_5035429547" description="Phosphatidylglycerol/phosphatidylinositol transfer protein" evidence="8">
    <location>
        <begin position="21"/>
        <end position="183"/>
    </location>
</feature>
<proteinExistence type="inferred from homology"/>
<dbReference type="Pfam" id="PF02221">
    <property type="entry name" value="E1_DerP2_DerF2"/>
    <property type="match status" value="1"/>
</dbReference>
<dbReference type="Gene3D" id="2.70.220.10">
    <property type="entry name" value="Ganglioside GM2 activator"/>
    <property type="match status" value="1"/>
</dbReference>
<dbReference type="FunFam" id="2.70.220.10:FF:000004">
    <property type="entry name" value="Related to phosphatidylglycerol/phosphatidylinositol transfer protein"/>
    <property type="match status" value="1"/>
</dbReference>
<dbReference type="Proteomes" id="UP000812966">
    <property type="component" value="Unassembled WGS sequence"/>
</dbReference>
<evidence type="ECO:0000313" key="11">
    <source>
        <dbReference type="Proteomes" id="UP000812966"/>
    </source>
</evidence>
<keyword evidence="5" id="KW-0813">Transport</keyword>
<dbReference type="EMBL" id="JABELV010000006">
    <property type="protein sequence ID" value="KAG7571558.1"/>
    <property type="molecule type" value="Genomic_DNA"/>
</dbReference>
<name>A0A8K0JRV7_9TREE</name>
<dbReference type="GO" id="GO:0032934">
    <property type="term" value="F:sterol binding"/>
    <property type="evidence" value="ECO:0007669"/>
    <property type="project" value="InterPro"/>
</dbReference>
<dbReference type="GO" id="GO:0015918">
    <property type="term" value="P:sterol transport"/>
    <property type="evidence" value="ECO:0007669"/>
    <property type="project" value="InterPro"/>
</dbReference>
<comment type="function">
    <text evidence="1">Catalyzes the intermembrane transfer of phosphatidylglycerol and phosphatidylinositol.</text>
</comment>
<evidence type="ECO:0000256" key="5">
    <source>
        <dbReference type="ARBA" id="ARBA00022448"/>
    </source>
</evidence>
<keyword evidence="7" id="KW-0445">Lipid transport</keyword>